<dbReference type="OrthoDB" id="5410236at2"/>
<evidence type="ECO:0000256" key="2">
    <source>
        <dbReference type="ARBA" id="ARBA00022598"/>
    </source>
</evidence>
<dbReference type="Gene3D" id="3.30.590.20">
    <property type="match status" value="1"/>
</dbReference>
<dbReference type="EC" id="6.3.2.2" evidence="1"/>
<evidence type="ECO:0000256" key="4">
    <source>
        <dbReference type="ARBA" id="ARBA00022840"/>
    </source>
</evidence>
<name>A0A1W6YM11_9BORD</name>
<evidence type="ECO:0000256" key="1">
    <source>
        <dbReference type="ARBA" id="ARBA00012220"/>
    </source>
</evidence>
<dbReference type="SUPFAM" id="SSF55931">
    <property type="entry name" value="Glutamine synthetase/guanido kinase"/>
    <property type="match status" value="1"/>
</dbReference>
<evidence type="ECO:0000256" key="3">
    <source>
        <dbReference type="ARBA" id="ARBA00022741"/>
    </source>
</evidence>
<reference evidence="5 6" key="1">
    <citation type="submission" date="2017-05" db="EMBL/GenBank/DDBJ databases">
        <title>Complete and WGS of Bordetella genogroups.</title>
        <authorList>
            <person name="Spilker T."/>
            <person name="LiPuma J."/>
        </authorList>
    </citation>
    <scope>NUCLEOTIDE SEQUENCE [LARGE SCALE GENOMIC DNA]</scope>
    <source>
        <strain evidence="5 6">AU19157</strain>
    </source>
</reference>
<keyword evidence="4" id="KW-0067">ATP-binding</keyword>
<keyword evidence="2" id="KW-0436">Ligase</keyword>
<dbReference type="PANTHER" id="PTHR34378">
    <property type="entry name" value="GLUTAMATE--CYSTEINE LIGASE, CHLOROPLASTIC"/>
    <property type="match status" value="1"/>
</dbReference>
<dbReference type="GO" id="GO:0006750">
    <property type="term" value="P:glutathione biosynthetic process"/>
    <property type="evidence" value="ECO:0007669"/>
    <property type="project" value="InterPro"/>
</dbReference>
<dbReference type="Proteomes" id="UP000194151">
    <property type="component" value="Chromosome"/>
</dbReference>
<dbReference type="AlphaFoldDB" id="A0A1W6YM11"/>
<protein>
    <recommendedName>
        <fullName evidence="1">glutamate--cysteine ligase</fullName>
        <ecNumber evidence="1">6.3.2.2</ecNumber>
    </recommendedName>
</protein>
<dbReference type="PANTHER" id="PTHR34378:SF1">
    <property type="entry name" value="GLUTAMATE--CYSTEINE LIGASE, CHLOROPLASTIC"/>
    <property type="match status" value="1"/>
</dbReference>
<dbReference type="InterPro" id="IPR006336">
    <property type="entry name" value="GCS2"/>
</dbReference>
<dbReference type="EMBL" id="CP021108">
    <property type="protein sequence ID" value="ARP81989.1"/>
    <property type="molecule type" value="Genomic_DNA"/>
</dbReference>
<gene>
    <name evidence="5" type="ORF">CAL12_14990</name>
</gene>
<keyword evidence="3" id="KW-0547">Nucleotide-binding</keyword>
<dbReference type="RefSeq" id="WP_086065248.1">
    <property type="nucleotide sequence ID" value="NZ_CP021108.1"/>
</dbReference>
<dbReference type="InterPro" id="IPR035434">
    <property type="entry name" value="GCL_bact_plant"/>
</dbReference>
<dbReference type="Pfam" id="PF04107">
    <property type="entry name" value="GCS2"/>
    <property type="match status" value="1"/>
</dbReference>
<dbReference type="STRING" id="1416806.CAL12_14990"/>
<keyword evidence="6" id="KW-1185">Reference proteome</keyword>
<dbReference type="InterPro" id="IPR014746">
    <property type="entry name" value="Gln_synth/guanido_kin_cat_dom"/>
</dbReference>
<organism evidence="5 6">
    <name type="scientific">Bordetella genomosp. 8</name>
    <dbReference type="NCBI Taxonomy" id="1416806"/>
    <lineage>
        <taxon>Bacteria</taxon>
        <taxon>Pseudomonadati</taxon>
        <taxon>Pseudomonadota</taxon>
        <taxon>Betaproteobacteria</taxon>
        <taxon>Burkholderiales</taxon>
        <taxon>Alcaligenaceae</taxon>
        <taxon>Bordetella</taxon>
    </lineage>
</organism>
<dbReference type="GO" id="GO:0005524">
    <property type="term" value="F:ATP binding"/>
    <property type="evidence" value="ECO:0007669"/>
    <property type="project" value="UniProtKB-KW"/>
</dbReference>
<dbReference type="KEGG" id="bgv:CAL12_14990"/>
<evidence type="ECO:0000313" key="6">
    <source>
        <dbReference type="Proteomes" id="UP000194151"/>
    </source>
</evidence>
<proteinExistence type="predicted"/>
<sequence length="498" mass="54063">MREPAGARLGLEMEMVVVRRGSGASHAAERYPLALAAIKRGRGEDIRLTMVGDRAIGATGPLGESGFDNGYNLLETAFAPVAGGPGGLDRLAAAVRTELADVREALGAEDAAVLNAAEHPAAALDTEHYLRMRVPRPIYAELVRHRGWLHRIGIDAKAQNGPCTAVPVASAARALNVIVALAPAFVALFANSPLQDGRVTGLKENRMLLWDRMFRHARFAGDHRLQQPPERPFADLGDYFRWMFAPDTVSRGLPLALDQGDDEYKSAASVYLDGHPSLGRFLRAPSWMGRRADNGAPVTLKPHAGHFEYSQFAHFLDARYRYRLASRPPLQDLLSAWERPGGIEALYASLGVDGYIEGRAPGAVFPDRQLCDEAGVEVAGRAPMAASALQLGVLRNLDAAEDLVRDWGWLRLRGMRTTAIRMALEDDRVRALAADVLAVAGQGLPPAERSWLAYADHVLASGRTGADRLLELWTRTPGCVAEKLRAVYAWRALCVPGA</sequence>
<evidence type="ECO:0000313" key="5">
    <source>
        <dbReference type="EMBL" id="ARP81989.1"/>
    </source>
</evidence>
<accession>A0A1W6YM11</accession>
<dbReference type="GO" id="GO:0004357">
    <property type="term" value="F:glutamate-cysteine ligase activity"/>
    <property type="evidence" value="ECO:0007669"/>
    <property type="project" value="UniProtKB-EC"/>
</dbReference>